<evidence type="ECO:0000256" key="11">
    <source>
        <dbReference type="ARBA" id="ARBA00023254"/>
    </source>
</evidence>
<evidence type="ECO:0000259" key="17">
    <source>
        <dbReference type="PROSITE" id="PS51194"/>
    </source>
</evidence>
<dbReference type="GO" id="GO:0003676">
    <property type="term" value="F:nucleic acid binding"/>
    <property type="evidence" value="ECO:0007669"/>
    <property type="project" value="InterPro"/>
</dbReference>
<evidence type="ECO:0000256" key="12">
    <source>
        <dbReference type="ARBA" id="ARBA00034617"/>
    </source>
</evidence>
<dbReference type="InterPro" id="IPR001650">
    <property type="entry name" value="Helicase_C-like"/>
</dbReference>
<dbReference type="InterPro" id="IPR036390">
    <property type="entry name" value="WH_DNA-bd_sf"/>
</dbReference>
<dbReference type="GO" id="GO:0043138">
    <property type="term" value="F:3'-5' DNA helicase activity"/>
    <property type="evidence" value="ECO:0007669"/>
    <property type="project" value="UniProtKB-EC"/>
</dbReference>
<proteinExistence type="inferred from homology"/>
<accession>A0A2B7X0Y5</accession>
<dbReference type="InterPro" id="IPR057842">
    <property type="entry name" value="WH_MER3"/>
</dbReference>
<dbReference type="PROSITE" id="PS51194">
    <property type="entry name" value="HELICASE_CTER"/>
    <property type="match status" value="1"/>
</dbReference>
<feature type="compositionally biased region" description="Polar residues" evidence="15">
    <location>
        <begin position="1463"/>
        <end position="1480"/>
    </location>
</feature>
<dbReference type="SUPFAM" id="SSF158702">
    <property type="entry name" value="Sec63 N-terminal domain-like"/>
    <property type="match status" value="1"/>
</dbReference>
<dbReference type="InterPro" id="IPR036388">
    <property type="entry name" value="WH-like_DNA-bd_sf"/>
</dbReference>
<dbReference type="SMART" id="SM00487">
    <property type="entry name" value="DEXDc"/>
    <property type="match status" value="1"/>
</dbReference>
<keyword evidence="7" id="KW-0347">Helicase</keyword>
<reference evidence="18 19" key="1">
    <citation type="submission" date="2017-10" db="EMBL/GenBank/DDBJ databases">
        <title>Comparative genomics in systemic dimorphic fungi from Ajellomycetaceae.</title>
        <authorList>
            <person name="Munoz J.F."/>
            <person name="Mcewen J.G."/>
            <person name="Clay O.K."/>
            <person name="Cuomo C.A."/>
        </authorList>
    </citation>
    <scope>NUCLEOTIDE SEQUENCE [LARGE SCALE GENOMIC DNA]</scope>
    <source>
        <strain evidence="18 19">UAMH7299</strain>
    </source>
</reference>
<dbReference type="GO" id="GO:0016787">
    <property type="term" value="F:hydrolase activity"/>
    <property type="evidence" value="ECO:0007669"/>
    <property type="project" value="UniProtKB-KW"/>
</dbReference>
<keyword evidence="4" id="KW-0547">Nucleotide-binding</keyword>
<evidence type="ECO:0000313" key="19">
    <source>
        <dbReference type="Proteomes" id="UP000224634"/>
    </source>
</evidence>
<evidence type="ECO:0000256" key="6">
    <source>
        <dbReference type="ARBA" id="ARBA00022801"/>
    </source>
</evidence>
<feature type="region of interest" description="Disordered" evidence="15">
    <location>
        <begin position="124"/>
        <end position="199"/>
    </location>
</feature>
<dbReference type="InterPro" id="IPR027417">
    <property type="entry name" value="P-loop_NTPase"/>
</dbReference>
<dbReference type="FunFam" id="3.40.50.300:FF:000950">
    <property type="entry name" value="probable ATP-dependent DNA helicase HFM1"/>
    <property type="match status" value="1"/>
</dbReference>
<dbReference type="Pfam" id="PF00271">
    <property type="entry name" value="Helicase_C"/>
    <property type="match status" value="1"/>
</dbReference>
<dbReference type="SMART" id="SM00490">
    <property type="entry name" value="HELICc"/>
    <property type="match status" value="1"/>
</dbReference>
<evidence type="ECO:0000256" key="10">
    <source>
        <dbReference type="ARBA" id="ARBA00023235"/>
    </source>
</evidence>
<feature type="region of interest" description="Disordered" evidence="15">
    <location>
        <begin position="1171"/>
        <end position="1304"/>
    </location>
</feature>
<comment type="caution">
    <text evidence="18">The sequence shown here is derived from an EMBL/GenBank/DDBJ whole genome shotgun (WGS) entry which is preliminary data.</text>
</comment>
<dbReference type="InterPro" id="IPR011545">
    <property type="entry name" value="DEAD/DEAH_box_helicase_dom"/>
</dbReference>
<dbReference type="OrthoDB" id="5575at2759"/>
<evidence type="ECO:0000256" key="14">
    <source>
        <dbReference type="ARBA" id="ARBA00048988"/>
    </source>
</evidence>
<dbReference type="Pfam" id="PF23445">
    <property type="entry name" value="WHD_SNRNP200"/>
    <property type="match status" value="1"/>
</dbReference>
<feature type="region of interest" description="Disordered" evidence="15">
    <location>
        <begin position="1440"/>
        <end position="1491"/>
    </location>
</feature>
<comment type="catalytic activity">
    <reaction evidence="12">
        <text>Couples ATP hydrolysis with the unwinding of duplex DNA by translocating in the 3'-5' direction.</text>
        <dbReference type="EC" id="5.6.2.4"/>
    </reaction>
</comment>
<dbReference type="GO" id="GO:0008270">
    <property type="term" value="F:zinc ion binding"/>
    <property type="evidence" value="ECO:0007669"/>
    <property type="project" value="UniProtKB-KW"/>
</dbReference>
<dbReference type="Gene3D" id="1.10.3380.10">
    <property type="entry name" value="Sec63 N-terminal domain-like domain"/>
    <property type="match status" value="1"/>
</dbReference>
<feature type="region of interest" description="Disordered" evidence="15">
    <location>
        <begin position="41"/>
        <end position="65"/>
    </location>
</feature>
<feature type="compositionally biased region" description="Low complexity" evidence="15">
    <location>
        <begin position="139"/>
        <end position="151"/>
    </location>
</feature>
<dbReference type="GO" id="GO:0005524">
    <property type="term" value="F:ATP binding"/>
    <property type="evidence" value="ECO:0007669"/>
    <property type="project" value="UniProtKB-KW"/>
</dbReference>
<sequence length="1507" mass="168140">MDDTSPEVRQFLHTFRNPALNRSHKVDTKQIAQDRRVAGYNSPTREVHRRPLGLPSTHQLDFRPDPDDDIPFDAFDKELLAQLPAEKQQPIELDELGLDVPDQLHLRRSAVVTLAPKTNSRFFQASPSPAATPFRGLASSSSELGPLSSPSMAVANQKRLSLSPGGRVFNENTAHPRQSFSPINRAPSPVRQGLSASPAGPKGLRLAHAPPMVQGIQLVSTHDLPDRFRSLFPFPVFNGVQSKCFPPVYQGDHNFVLSAPTGSGKTVIMELAICRLVNTLKDSRFKVVYQAPTKSLCSERFRDWQAKFSSLDLQCAELTGDTDYHNLRNVQSASIIITTPEKWDSMTRKWKDHAKLMQLVKLFLIDEVHILKESRGATLEAVVSRMKSVDSNVRFVALSATVPNSEDIAAWLGRDPTNQQLPAHRERFGEEFRPVKLQKFVYGYQSNGNDFVFDKVCEAKLPEMIAKHSRKKPIMIFCCTRNSCIATSKYLAKVWSSTSSRERSWSSPTKTIAIQNADLRATVSCGVAFHHAGLDSSDRHSVETGFLEGHVSVICCTSTLAVGVNLPCHLVIIKNTVSWQDNACKEYSDLEMMQMLGRAGRPQFDDSAVAVILTKRERIDHYEKLVAGTEPLESCLHMNLIDHLNAEIGLGTITDIVSAVRWLAGTFFFIRLRQNPSHYNLKEGADRTDEEDMLREICEKDIELLQDSSLVTNQCPLKATEFGEAMARYYIKFETMKLFLFLPPKPKMSEILSAIAQADEFREIRLKSGEKSLYKEINKGNGIKFPIKVNIALPAHKISLVIQAELGAVDIPTGDQYQKHRLSFQQDKGLVFSHINRLIRCIIDCQLSLEDSVGSRHALELARSFGARVWDNSPVQMKQIDQVGIVAVRKLANSGINSIEALESTDAQRIDMILSKNPPFGAKLLGKLAEFPKLRVSVKLMGKDIKPGKHVRVRFKADIGFMNEKPPVYFRKRPVYVCFLAETSDGRLVDFRRFGATKLQNGQEILLTADLTHVYQHISCYVMCDEIAGTLRQAELKHDIPTTRFPAPQNESSELNDKGKMNTSRRRSNDTTRKEPKPSKELDEFEDGSLDYRDLIAAAEDMDCISLDGDDPPQGEVTVQKGELSKTVSKTLPVEKRDQPVQLENGKWACNHKCKDKSSCKHYCCREGLDRPPKVSKAASTVTASQPHRDMPISAAREVSGGKRPSQKQLSKLVNEGQGKRSEIEVIDLCGGEDENGSTRRKPPLKSDQTARASKSNKKHSTPSAPTQSYSSKISLRLSLLDEDVDEMDESKKEPSSDYGSAWLDDLPSISTLIDSAFNRNDEIQATERALVDPDDVNPIEESDEDDDLVFYADDDVENELSPILLNKVDASNSAGQEATLPSSGTGVETQTSQLNSPVDLIPAHENMTIVEPSSDSLFFHSPTFLKNPPQKRNINELGEIQKSSKPAKMQKQREDKEAPTPRVTTNTNDKQATSKSSEPAPQLELHGWEGIDPSLLDEFKDIVNFI</sequence>
<evidence type="ECO:0000256" key="9">
    <source>
        <dbReference type="ARBA" id="ARBA00022840"/>
    </source>
</evidence>
<evidence type="ECO:0000256" key="2">
    <source>
        <dbReference type="ARBA" id="ARBA00010140"/>
    </source>
</evidence>
<dbReference type="InterPro" id="IPR004179">
    <property type="entry name" value="Sec63-dom"/>
</dbReference>
<dbReference type="FunFam" id="1.10.10.10:FF:000012">
    <property type="entry name" value="U5 small nuclear ribonucleoprotein helicase"/>
    <property type="match status" value="1"/>
</dbReference>
<evidence type="ECO:0000256" key="4">
    <source>
        <dbReference type="ARBA" id="ARBA00022741"/>
    </source>
</evidence>
<protein>
    <recommendedName>
        <fullName evidence="13">DNA 3'-5' helicase</fullName>
        <ecNumber evidence="13">5.6.2.4</ecNumber>
    </recommendedName>
</protein>
<dbReference type="EMBL" id="PDNA01000220">
    <property type="protein sequence ID" value="PGH02716.1"/>
    <property type="molecule type" value="Genomic_DNA"/>
</dbReference>
<keyword evidence="6" id="KW-0378">Hydrolase</keyword>
<dbReference type="STRING" id="1447883.A0A2B7X0Y5"/>
<comment type="cofactor">
    <cofactor evidence="1">
        <name>Zn(2+)</name>
        <dbReference type="ChEBI" id="CHEBI:29105"/>
    </cofactor>
</comment>
<feature type="compositionally biased region" description="Polar residues" evidence="15">
    <location>
        <begin position="1262"/>
        <end position="1274"/>
    </location>
</feature>
<dbReference type="PANTHER" id="PTHR47835:SF3">
    <property type="entry name" value="HELICASE FOR MEIOSIS 1"/>
    <property type="match status" value="1"/>
</dbReference>
<feature type="domain" description="Helicase ATP-binding" evidence="16">
    <location>
        <begin position="246"/>
        <end position="420"/>
    </location>
</feature>
<keyword evidence="3" id="KW-0479">Metal-binding</keyword>
<dbReference type="PANTHER" id="PTHR47835">
    <property type="entry name" value="HFM1, ATP DEPENDENT DNA HELICASE HOMOLOG"/>
    <property type="match status" value="1"/>
</dbReference>
<evidence type="ECO:0000256" key="5">
    <source>
        <dbReference type="ARBA" id="ARBA00022771"/>
    </source>
</evidence>
<keyword evidence="11" id="KW-0469">Meiosis</keyword>
<dbReference type="SMART" id="SM00973">
    <property type="entry name" value="Sec63"/>
    <property type="match status" value="1"/>
</dbReference>
<dbReference type="GO" id="GO:0007131">
    <property type="term" value="P:reciprocal meiotic recombination"/>
    <property type="evidence" value="ECO:0007669"/>
    <property type="project" value="UniProtKB-ARBA"/>
</dbReference>
<evidence type="ECO:0000313" key="18">
    <source>
        <dbReference type="EMBL" id="PGH02716.1"/>
    </source>
</evidence>
<dbReference type="CDD" id="cd18795">
    <property type="entry name" value="SF2_C_Ski2"/>
    <property type="match status" value="1"/>
</dbReference>
<keyword evidence="9" id="KW-0067">ATP-binding</keyword>
<dbReference type="SUPFAM" id="SSF46785">
    <property type="entry name" value="Winged helix' DNA-binding domain"/>
    <property type="match status" value="1"/>
</dbReference>
<evidence type="ECO:0000256" key="1">
    <source>
        <dbReference type="ARBA" id="ARBA00001947"/>
    </source>
</evidence>
<dbReference type="FunFam" id="1.10.3380.10:FF:000012">
    <property type="entry name" value="DEAD/DEAH box DNA helicase"/>
    <property type="match status" value="1"/>
</dbReference>
<evidence type="ECO:0000256" key="13">
    <source>
        <dbReference type="ARBA" id="ARBA00034808"/>
    </source>
</evidence>
<keyword evidence="5" id="KW-0863">Zinc-finger</keyword>
<dbReference type="Pfam" id="PF02889">
    <property type="entry name" value="Sec63"/>
    <property type="match status" value="1"/>
</dbReference>
<organism evidence="18 19">
    <name type="scientific">Polytolypa hystricis (strain UAMH7299)</name>
    <dbReference type="NCBI Taxonomy" id="1447883"/>
    <lineage>
        <taxon>Eukaryota</taxon>
        <taxon>Fungi</taxon>
        <taxon>Dikarya</taxon>
        <taxon>Ascomycota</taxon>
        <taxon>Pezizomycotina</taxon>
        <taxon>Eurotiomycetes</taxon>
        <taxon>Eurotiomycetidae</taxon>
        <taxon>Onygenales</taxon>
        <taxon>Onygenales incertae sedis</taxon>
        <taxon>Polytolypa</taxon>
    </lineage>
</organism>
<keyword evidence="8" id="KW-0862">Zinc</keyword>
<dbReference type="Gene3D" id="3.40.50.300">
    <property type="entry name" value="P-loop containing nucleotide triphosphate hydrolases"/>
    <property type="match status" value="2"/>
</dbReference>
<gene>
    <name evidence="18" type="ORF">AJ80_08813</name>
</gene>
<dbReference type="Proteomes" id="UP000224634">
    <property type="component" value="Unassembled WGS sequence"/>
</dbReference>
<evidence type="ECO:0000256" key="15">
    <source>
        <dbReference type="SAM" id="MobiDB-lite"/>
    </source>
</evidence>
<evidence type="ECO:0000256" key="8">
    <source>
        <dbReference type="ARBA" id="ARBA00022833"/>
    </source>
</evidence>
<dbReference type="Pfam" id="PF00270">
    <property type="entry name" value="DEAD"/>
    <property type="match status" value="1"/>
</dbReference>
<keyword evidence="19" id="KW-1185">Reference proteome</keyword>
<name>A0A2B7X0Y5_POLH7</name>
<dbReference type="SUPFAM" id="SSF52540">
    <property type="entry name" value="P-loop containing nucleoside triphosphate hydrolases"/>
    <property type="match status" value="1"/>
</dbReference>
<feature type="compositionally biased region" description="Polar residues" evidence="15">
    <location>
        <begin position="170"/>
        <end position="182"/>
    </location>
</feature>
<feature type="compositionally biased region" description="Basic and acidic residues" evidence="15">
    <location>
        <begin position="1067"/>
        <end position="1082"/>
    </location>
</feature>
<dbReference type="InterPro" id="IPR014001">
    <property type="entry name" value="Helicase_ATP-bd"/>
</dbReference>
<comment type="catalytic activity">
    <reaction evidence="14">
        <text>ATP + H2O = ADP + phosphate + H(+)</text>
        <dbReference type="Rhea" id="RHEA:13065"/>
        <dbReference type="ChEBI" id="CHEBI:15377"/>
        <dbReference type="ChEBI" id="CHEBI:15378"/>
        <dbReference type="ChEBI" id="CHEBI:30616"/>
        <dbReference type="ChEBI" id="CHEBI:43474"/>
        <dbReference type="ChEBI" id="CHEBI:456216"/>
        <dbReference type="EC" id="5.6.2.4"/>
    </reaction>
</comment>
<dbReference type="EC" id="5.6.2.4" evidence="13"/>
<dbReference type="InterPro" id="IPR052247">
    <property type="entry name" value="Meiotic_Crossover_Helicase"/>
</dbReference>
<evidence type="ECO:0000256" key="7">
    <source>
        <dbReference type="ARBA" id="ARBA00022806"/>
    </source>
</evidence>
<feature type="domain" description="Helicase C-terminal" evidence="17">
    <location>
        <begin position="460"/>
        <end position="648"/>
    </location>
</feature>
<keyword evidence="10" id="KW-0413">Isomerase</keyword>
<evidence type="ECO:0000256" key="3">
    <source>
        <dbReference type="ARBA" id="ARBA00022723"/>
    </source>
</evidence>
<dbReference type="PROSITE" id="PS51192">
    <property type="entry name" value="HELICASE_ATP_BIND_1"/>
    <property type="match status" value="1"/>
</dbReference>
<dbReference type="Gene3D" id="1.10.10.10">
    <property type="entry name" value="Winged helix-like DNA-binding domain superfamily/Winged helix DNA-binding domain"/>
    <property type="match status" value="1"/>
</dbReference>
<feature type="region of interest" description="Disordered" evidence="15">
    <location>
        <begin position="1040"/>
        <end position="1086"/>
    </location>
</feature>
<evidence type="ECO:0000259" key="16">
    <source>
        <dbReference type="PROSITE" id="PS51192"/>
    </source>
</evidence>
<comment type="similarity">
    <text evidence="2">Belongs to the helicase family. SKI2 subfamily.</text>
</comment>
<feature type="region of interest" description="Disordered" evidence="15">
    <location>
        <begin position="1373"/>
        <end position="1394"/>
    </location>
</feature>
<dbReference type="FunFam" id="3.40.50.300:FF:001076">
    <property type="entry name" value="ATP-dependent DNA helicase MER3"/>
    <property type="match status" value="1"/>
</dbReference>